<dbReference type="InterPro" id="IPR052509">
    <property type="entry name" value="Metal_resp_DNA-bind_regulator"/>
</dbReference>
<evidence type="ECO:0000313" key="3">
    <source>
        <dbReference type="EMBL" id="MFC7359281.1"/>
    </source>
</evidence>
<dbReference type="RefSeq" id="WP_255892757.1">
    <property type="nucleotide sequence ID" value="NZ_JAFMZM010000007.1"/>
</dbReference>
<dbReference type="InterPro" id="IPR036388">
    <property type="entry name" value="WH-like_DNA-bd_sf"/>
</dbReference>
<sequence length="208" mass="23221">MSSPTRLVVLGAVHQFQPVHGYFLRRELLTWRVDEWANIQPGSIYNALRSLEKDGYVAVSGTEQNGKRPERTTYEVTPTGEVALLRMLRETLWKVDPFDTQAAMVLSSFMFILSREEVIAGLQHRITEIDAVVVTNRYHIEDTAQSSTTPKYVREIFELSTARLSAEQTWARELVERLQGGAYFFSGESGGTPAVAAPPDEPSAESAG</sequence>
<organism evidence="3 4">
    <name type="scientific">Nocardioides astragali</name>
    <dbReference type="NCBI Taxonomy" id="1776736"/>
    <lineage>
        <taxon>Bacteria</taxon>
        <taxon>Bacillati</taxon>
        <taxon>Actinomycetota</taxon>
        <taxon>Actinomycetes</taxon>
        <taxon>Propionibacteriales</taxon>
        <taxon>Nocardioidaceae</taxon>
        <taxon>Nocardioides</taxon>
    </lineage>
</organism>
<reference evidence="4" key="1">
    <citation type="journal article" date="2019" name="Int. J. Syst. Evol. Microbiol.">
        <title>The Global Catalogue of Microorganisms (GCM) 10K type strain sequencing project: providing services to taxonomists for standard genome sequencing and annotation.</title>
        <authorList>
            <consortium name="The Broad Institute Genomics Platform"/>
            <consortium name="The Broad Institute Genome Sequencing Center for Infectious Disease"/>
            <person name="Wu L."/>
            <person name="Ma J."/>
        </authorList>
    </citation>
    <scope>NUCLEOTIDE SEQUENCE [LARGE SCALE GENOMIC DNA]</scope>
    <source>
        <strain evidence="4">FCH27</strain>
    </source>
</reference>
<accession>A0ABW2MWC4</accession>
<dbReference type="InterPro" id="IPR036390">
    <property type="entry name" value="WH_DNA-bd_sf"/>
</dbReference>
<proteinExistence type="predicted"/>
<dbReference type="PANTHER" id="PTHR33169:SF14">
    <property type="entry name" value="TRANSCRIPTIONAL REGULATOR RV3488"/>
    <property type="match status" value="1"/>
</dbReference>
<dbReference type="Proteomes" id="UP001596524">
    <property type="component" value="Unassembled WGS sequence"/>
</dbReference>
<dbReference type="PANTHER" id="PTHR33169">
    <property type="entry name" value="PADR-FAMILY TRANSCRIPTIONAL REGULATOR"/>
    <property type="match status" value="1"/>
</dbReference>
<name>A0ABW2MWC4_9ACTN</name>
<evidence type="ECO:0000256" key="1">
    <source>
        <dbReference type="SAM" id="MobiDB-lite"/>
    </source>
</evidence>
<comment type="caution">
    <text evidence="3">The sequence shown here is derived from an EMBL/GenBank/DDBJ whole genome shotgun (WGS) entry which is preliminary data.</text>
</comment>
<feature type="region of interest" description="Disordered" evidence="1">
    <location>
        <begin position="188"/>
        <end position="208"/>
    </location>
</feature>
<feature type="domain" description="Transcription regulator PadR N-terminal" evidence="2">
    <location>
        <begin position="9"/>
        <end position="84"/>
    </location>
</feature>
<protein>
    <submittedName>
        <fullName evidence="3">PadR family transcriptional regulator</fullName>
    </submittedName>
</protein>
<dbReference type="SUPFAM" id="SSF46785">
    <property type="entry name" value="Winged helix' DNA-binding domain"/>
    <property type="match status" value="1"/>
</dbReference>
<dbReference type="InterPro" id="IPR005149">
    <property type="entry name" value="Tscrpt_reg_PadR_N"/>
</dbReference>
<feature type="compositionally biased region" description="Low complexity" evidence="1">
    <location>
        <begin position="193"/>
        <end position="208"/>
    </location>
</feature>
<dbReference type="EMBL" id="JBHTCH010000002">
    <property type="protein sequence ID" value="MFC7359281.1"/>
    <property type="molecule type" value="Genomic_DNA"/>
</dbReference>
<dbReference type="Gene3D" id="1.10.10.10">
    <property type="entry name" value="Winged helix-like DNA-binding domain superfamily/Winged helix DNA-binding domain"/>
    <property type="match status" value="1"/>
</dbReference>
<gene>
    <name evidence="3" type="ORF">ACFQO6_03290</name>
</gene>
<evidence type="ECO:0000313" key="4">
    <source>
        <dbReference type="Proteomes" id="UP001596524"/>
    </source>
</evidence>
<dbReference type="Pfam" id="PF03551">
    <property type="entry name" value="PadR"/>
    <property type="match status" value="1"/>
</dbReference>
<keyword evidence="4" id="KW-1185">Reference proteome</keyword>
<evidence type="ECO:0000259" key="2">
    <source>
        <dbReference type="Pfam" id="PF03551"/>
    </source>
</evidence>